<dbReference type="AlphaFoldDB" id="A0A420B7X7"/>
<comment type="caution">
    <text evidence="2">The sequence shown here is derived from an EMBL/GenBank/DDBJ whole genome shotgun (WGS) entry which is preliminary data.</text>
</comment>
<gene>
    <name evidence="2" type="ORF">DFQ12_3029</name>
</gene>
<keyword evidence="3" id="KW-1185">Reference proteome</keyword>
<accession>A0A420B7X7</accession>
<dbReference type="RefSeq" id="WP_120259789.1">
    <property type="nucleotide sequence ID" value="NZ_RAPY01000002.1"/>
</dbReference>
<reference evidence="2 3" key="1">
    <citation type="submission" date="2018-09" db="EMBL/GenBank/DDBJ databases">
        <title>Genomic Encyclopedia of Type Strains, Phase III (KMG-III): the genomes of soil and plant-associated and newly described type strains.</title>
        <authorList>
            <person name="Whitman W."/>
        </authorList>
    </citation>
    <scope>NUCLEOTIDE SEQUENCE [LARGE SCALE GENOMIC DNA]</scope>
    <source>
        <strain evidence="2 3">CECT 7938</strain>
    </source>
</reference>
<dbReference type="OrthoDB" id="9968889at2"/>
<evidence type="ECO:0000313" key="3">
    <source>
        <dbReference type="Proteomes" id="UP000286246"/>
    </source>
</evidence>
<protein>
    <submittedName>
        <fullName evidence="2">Uncharacterized protein</fullName>
    </submittedName>
</protein>
<sequence length="162" mass="18803">MDNTQWIDLDKIMRLLYYNREGIAWYDVYTKLSMDENYAKSLFEIAKADGYIKVANMGTNFNLPDPQIVRLTDSGISYFARTNYETEHETRIKAQQNLVINNTTINNSKGVSVNNNNSTNHSNFPHPKENWSKNPWLVGIGTTIIVAIIFYIIKYLWNVELN</sequence>
<keyword evidence="1" id="KW-0472">Membrane</keyword>
<keyword evidence="1" id="KW-1133">Transmembrane helix</keyword>
<dbReference type="Proteomes" id="UP000286246">
    <property type="component" value="Unassembled WGS sequence"/>
</dbReference>
<proteinExistence type="predicted"/>
<keyword evidence="1" id="KW-0812">Transmembrane</keyword>
<dbReference type="EMBL" id="RAPY01000002">
    <property type="protein sequence ID" value="RKE52783.1"/>
    <property type="molecule type" value="Genomic_DNA"/>
</dbReference>
<feature type="transmembrane region" description="Helical" evidence="1">
    <location>
        <begin position="136"/>
        <end position="157"/>
    </location>
</feature>
<evidence type="ECO:0000313" key="2">
    <source>
        <dbReference type="EMBL" id="RKE52783.1"/>
    </source>
</evidence>
<organism evidence="2 3">
    <name type="scientific">Sphingobacterium detergens</name>
    <dbReference type="NCBI Taxonomy" id="1145106"/>
    <lineage>
        <taxon>Bacteria</taxon>
        <taxon>Pseudomonadati</taxon>
        <taxon>Bacteroidota</taxon>
        <taxon>Sphingobacteriia</taxon>
        <taxon>Sphingobacteriales</taxon>
        <taxon>Sphingobacteriaceae</taxon>
        <taxon>Sphingobacterium</taxon>
    </lineage>
</organism>
<name>A0A420B7X7_SPHD1</name>
<evidence type="ECO:0000256" key="1">
    <source>
        <dbReference type="SAM" id="Phobius"/>
    </source>
</evidence>